<dbReference type="RefSeq" id="WP_146012896.1">
    <property type="nucleotide sequence ID" value="NZ_JAVDSJ010000002.1"/>
</dbReference>
<keyword evidence="2" id="KW-1185">Reference proteome</keyword>
<gene>
    <name evidence="1" type="ORF">J2W50_001693</name>
</gene>
<proteinExistence type="predicted"/>
<evidence type="ECO:0000313" key="2">
    <source>
        <dbReference type="Proteomes" id="UP001260715"/>
    </source>
</evidence>
<sequence>MNVGAQADRIGAIRYKTYPCPDLVRPDLICKPPTGGEDSCRKIIVVLTSLIKFMPTLAAIGLC</sequence>
<evidence type="ECO:0000313" key="1">
    <source>
        <dbReference type="EMBL" id="MDR6583495.1"/>
    </source>
</evidence>
<protein>
    <submittedName>
        <fullName evidence="1">Uncharacterized protein</fullName>
    </submittedName>
</protein>
<reference evidence="1 2" key="1">
    <citation type="submission" date="2023-07" db="EMBL/GenBank/DDBJ databases">
        <title>Sorghum-associated microbial communities from plants grown in Nebraska, USA.</title>
        <authorList>
            <person name="Schachtman D."/>
        </authorList>
    </citation>
    <scope>NUCLEOTIDE SEQUENCE [LARGE SCALE GENOMIC DNA]</scope>
    <source>
        <strain evidence="1 2">596</strain>
    </source>
</reference>
<organism evidence="1 2">
    <name type="scientific">Herbaspirillum frisingense</name>
    <dbReference type="NCBI Taxonomy" id="92645"/>
    <lineage>
        <taxon>Bacteria</taxon>
        <taxon>Pseudomonadati</taxon>
        <taxon>Pseudomonadota</taxon>
        <taxon>Betaproteobacteria</taxon>
        <taxon>Burkholderiales</taxon>
        <taxon>Oxalobacteraceae</taxon>
        <taxon>Herbaspirillum</taxon>
    </lineage>
</organism>
<accession>A0ABU1PCQ1</accession>
<name>A0ABU1PCQ1_9BURK</name>
<dbReference type="EMBL" id="JAVDSJ010000002">
    <property type="protein sequence ID" value="MDR6583495.1"/>
    <property type="molecule type" value="Genomic_DNA"/>
</dbReference>
<comment type="caution">
    <text evidence="1">The sequence shown here is derived from an EMBL/GenBank/DDBJ whole genome shotgun (WGS) entry which is preliminary data.</text>
</comment>
<dbReference type="Proteomes" id="UP001260715">
    <property type="component" value="Unassembled WGS sequence"/>
</dbReference>